<sequence>MVEGSCWYLIQAGQANTLHIIYHYVRICENAQNCYNPIDRQLTPLFGKV</sequence>
<dbReference type="Proteomes" id="UP001576780">
    <property type="component" value="Unassembled WGS sequence"/>
</dbReference>
<keyword evidence="2" id="KW-1185">Reference proteome</keyword>
<gene>
    <name evidence="1" type="ORF">ACE1CA_26015</name>
</gene>
<protein>
    <submittedName>
        <fullName evidence="1">Uncharacterized protein</fullName>
    </submittedName>
</protein>
<comment type="caution">
    <text evidence="1">The sequence shown here is derived from an EMBL/GenBank/DDBJ whole genome shotgun (WGS) entry which is preliminary data.</text>
</comment>
<proteinExistence type="predicted"/>
<reference evidence="1 2" key="1">
    <citation type="submission" date="2024-09" db="EMBL/GenBank/DDBJ databases">
        <title>Floridaenema gen nov. (Aerosakkonemataceae, Aerosakkonematales ord. nov., Cyanobacteria) from benthic tropical and subtropical fresh waters, with the description of four new species.</title>
        <authorList>
            <person name="Moretto J.A."/>
            <person name="Berthold D.E."/>
            <person name="Lefler F.W."/>
            <person name="Huang I.-S."/>
            <person name="Laughinghouse H. IV."/>
        </authorList>
    </citation>
    <scope>NUCLEOTIDE SEQUENCE [LARGE SCALE GENOMIC DNA]</scope>
    <source>
        <strain evidence="1 2">BLCC-F167</strain>
    </source>
</reference>
<name>A0ABV4WSA2_9CYAN</name>
<accession>A0ABV4WSA2</accession>
<dbReference type="EMBL" id="JBHFNT010000229">
    <property type="protein sequence ID" value="MFB2837973.1"/>
    <property type="molecule type" value="Genomic_DNA"/>
</dbReference>
<evidence type="ECO:0000313" key="2">
    <source>
        <dbReference type="Proteomes" id="UP001576780"/>
    </source>
</evidence>
<organism evidence="1 2">
    <name type="scientific">Floridaenema evergladense BLCC-F167</name>
    <dbReference type="NCBI Taxonomy" id="3153639"/>
    <lineage>
        <taxon>Bacteria</taxon>
        <taxon>Bacillati</taxon>
        <taxon>Cyanobacteriota</taxon>
        <taxon>Cyanophyceae</taxon>
        <taxon>Oscillatoriophycideae</taxon>
        <taxon>Aerosakkonematales</taxon>
        <taxon>Aerosakkonemataceae</taxon>
        <taxon>Floridanema</taxon>
        <taxon>Floridanema evergladense</taxon>
    </lineage>
</organism>
<evidence type="ECO:0000313" key="1">
    <source>
        <dbReference type="EMBL" id="MFB2837973.1"/>
    </source>
</evidence>